<dbReference type="SMART" id="SM00724">
    <property type="entry name" value="TLC"/>
    <property type="match status" value="1"/>
</dbReference>
<evidence type="ECO:0000256" key="8">
    <source>
        <dbReference type="ARBA" id="ARBA00023180"/>
    </source>
</evidence>
<feature type="transmembrane region" description="Helical" evidence="11">
    <location>
        <begin position="278"/>
        <end position="304"/>
    </location>
</feature>
<gene>
    <name evidence="13" type="ORF">SBOR_1217</name>
</gene>
<dbReference type="HOGENOM" id="CLU_028277_4_0_1"/>
<comment type="subcellular location">
    <subcellularLocation>
        <location evidence="1">Endoplasmic reticulum membrane</location>
        <topology evidence="1">Multi-pass membrane protein</topology>
    </subcellularLocation>
</comment>
<dbReference type="Pfam" id="PF03798">
    <property type="entry name" value="TRAM_LAG1_CLN8"/>
    <property type="match status" value="1"/>
</dbReference>
<evidence type="ECO:0000313" key="14">
    <source>
        <dbReference type="Proteomes" id="UP000019487"/>
    </source>
</evidence>
<proteinExistence type="inferred from homology"/>
<keyword evidence="5" id="KW-0256">Endoplasmic reticulum</keyword>
<feature type="transmembrane region" description="Helical" evidence="11">
    <location>
        <begin position="379"/>
        <end position="400"/>
    </location>
</feature>
<dbReference type="GO" id="GO:0005789">
    <property type="term" value="C:endoplasmic reticulum membrane"/>
    <property type="evidence" value="ECO:0007669"/>
    <property type="project" value="UniProtKB-SubCell"/>
</dbReference>
<evidence type="ECO:0000256" key="5">
    <source>
        <dbReference type="ARBA" id="ARBA00022824"/>
    </source>
</evidence>
<protein>
    <recommendedName>
        <fullName evidence="12">TLC domain-containing protein</fullName>
    </recommendedName>
</protein>
<dbReference type="PANTHER" id="PTHR12560">
    <property type="entry name" value="LONGEVITY ASSURANCE FACTOR 1 LAG1"/>
    <property type="match status" value="1"/>
</dbReference>
<feature type="region of interest" description="Disordered" evidence="10">
    <location>
        <begin position="457"/>
        <end position="481"/>
    </location>
</feature>
<keyword evidence="14" id="KW-1185">Reference proteome</keyword>
<dbReference type="STRING" id="1432307.W9CUT8"/>
<feature type="transmembrane region" description="Helical" evidence="11">
    <location>
        <begin position="246"/>
        <end position="266"/>
    </location>
</feature>
<keyword evidence="6 11" id="KW-1133">Transmembrane helix</keyword>
<evidence type="ECO:0000256" key="7">
    <source>
        <dbReference type="ARBA" id="ARBA00023136"/>
    </source>
</evidence>
<dbReference type="PROSITE" id="PS50922">
    <property type="entry name" value="TLC"/>
    <property type="match status" value="1"/>
</dbReference>
<dbReference type="InterPro" id="IPR006634">
    <property type="entry name" value="TLC-dom"/>
</dbReference>
<name>W9CUT8_SCLBF</name>
<evidence type="ECO:0000256" key="10">
    <source>
        <dbReference type="SAM" id="MobiDB-lite"/>
    </source>
</evidence>
<evidence type="ECO:0000259" key="12">
    <source>
        <dbReference type="PROSITE" id="PS50922"/>
    </source>
</evidence>
<dbReference type="GO" id="GO:0046513">
    <property type="term" value="P:ceramide biosynthetic process"/>
    <property type="evidence" value="ECO:0007669"/>
    <property type="project" value="InterPro"/>
</dbReference>
<evidence type="ECO:0000313" key="13">
    <source>
        <dbReference type="EMBL" id="ESZ98339.1"/>
    </source>
</evidence>
<evidence type="ECO:0000256" key="2">
    <source>
        <dbReference type="ARBA" id="ARBA00009808"/>
    </source>
</evidence>
<dbReference type="AlphaFoldDB" id="W9CUT8"/>
<dbReference type="Proteomes" id="UP000019487">
    <property type="component" value="Unassembled WGS sequence"/>
</dbReference>
<keyword evidence="3" id="KW-0808">Transferase</keyword>
<evidence type="ECO:0000256" key="6">
    <source>
        <dbReference type="ARBA" id="ARBA00022989"/>
    </source>
</evidence>
<reference evidence="13 14" key="1">
    <citation type="journal article" date="2014" name="Genome Announc.">
        <title>Draft genome sequence of Sclerotinia borealis, a psychrophilic plant pathogenic fungus.</title>
        <authorList>
            <person name="Mardanov A.V."/>
            <person name="Beletsky A.V."/>
            <person name="Kadnikov V.V."/>
            <person name="Ignatov A.N."/>
            <person name="Ravin N.V."/>
        </authorList>
    </citation>
    <scope>NUCLEOTIDE SEQUENCE [LARGE SCALE GENOMIC DNA]</scope>
    <source>
        <strain evidence="14">F-4157</strain>
    </source>
</reference>
<feature type="transmembrane region" description="Helical" evidence="11">
    <location>
        <begin position="324"/>
        <end position="341"/>
    </location>
</feature>
<comment type="similarity">
    <text evidence="2">Belongs to the sphingosine N-acyltransferase family.</text>
</comment>
<comment type="caution">
    <text evidence="13">The sequence shown here is derived from an EMBL/GenBank/DDBJ whole genome shotgun (WGS) entry which is preliminary data.</text>
</comment>
<keyword evidence="4 9" id="KW-0812">Transmembrane</keyword>
<sequence length="511" mass="58361">MPAATESFPQLLSTAKQDKLTPLNAPSSIDKPRVRRRSSGLGGEIRAGDTGAPAFATVDVRPPSPGTIKAQADRDRKKPYSKRRKAKTLLQQYKRYALKHTWVTPLSLVAAVLSLYAINPSKSNPLHYFIFPAYELPAEEGAAPGTPVQYGKGPWDFALVAFYIVVLSFTREFIMQKFLRPLARKSGLKSRAKQSRFMEQMYTAIYFGFLGPCGLYVMSRTPVWYFNTRGMYEGFPHKTHEGMFKFYYLFQAAYWAQQALVLSLGLEKPRKDYRELVGHHIVSLFLIGLSYRFHFTYMGLAVYVTHDISDFFLATSKTLNYLDHPLVGPYFAFFIATWVYLRHYLNLRILYSEFNEFKTVGPYELNWQTEQYKCQLSHVISTTLLASLQALNLFWLFYILRIAYRFVFMSIVEDDRSDNDENELAEEQRLDALTRQGGDAVAVKAALSESPQPKIVLNGNSIKGKSSGAESKTNKVTNRKENIKTMAEEVRWMIGEKSEGHGYAHPQEFLS</sequence>
<evidence type="ECO:0000256" key="4">
    <source>
        <dbReference type="ARBA" id="ARBA00022692"/>
    </source>
</evidence>
<feature type="transmembrane region" description="Helical" evidence="11">
    <location>
        <begin position="201"/>
        <end position="226"/>
    </location>
</feature>
<feature type="domain" description="TLC" evidence="12">
    <location>
        <begin position="192"/>
        <end position="408"/>
    </location>
</feature>
<feature type="compositionally biased region" description="Polar residues" evidence="10">
    <location>
        <begin position="458"/>
        <end position="476"/>
    </location>
</feature>
<dbReference type="PANTHER" id="PTHR12560:SF11">
    <property type="entry name" value="CERAMIDE SYNTHASE LAC1-RELATED"/>
    <property type="match status" value="1"/>
</dbReference>
<evidence type="ECO:0000256" key="9">
    <source>
        <dbReference type="PROSITE-ProRule" id="PRU00205"/>
    </source>
</evidence>
<keyword evidence="8" id="KW-0325">Glycoprotein</keyword>
<evidence type="ECO:0000256" key="1">
    <source>
        <dbReference type="ARBA" id="ARBA00004477"/>
    </source>
</evidence>
<evidence type="ECO:0000256" key="11">
    <source>
        <dbReference type="SAM" id="Phobius"/>
    </source>
</evidence>
<evidence type="ECO:0000256" key="3">
    <source>
        <dbReference type="ARBA" id="ARBA00022679"/>
    </source>
</evidence>
<accession>W9CUT8</accession>
<dbReference type="GO" id="GO:0050291">
    <property type="term" value="F:sphingosine N-acyltransferase activity"/>
    <property type="evidence" value="ECO:0007669"/>
    <property type="project" value="InterPro"/>
</dbReference>
<keyword evidence="7 9" id="KW-0472">Membrane</keyword>
<dbReference type="EMBL" id="AYSA01000044">
    <property type="protein sequence ID" value="ESZ98339.1"/>
    <property type="molecule type" value="Genomic_DNA"/>
</dbReference>
<feature type="transmembrane region" description="Helical" evidence="11">
    <location>
        <begin position="157"/>
        <end position="174"/>
    </location>
</feature>
<dbReference type="OrthoDB" id="3053196at2759"/>
<organism evidence="13 14">
    <name type="scientific">Sclerotinia borealis (strain F-4128)</name>
    <dbReference type="NCBI Taxonomy" id="1432307"/>
    <lineage>
        <taxon>Eukaryota</taxon>
        <taxon>Fungi</taxon>
        <taxon>Dikarya</taxon>
        <taxon>Ascomycota</taxon>
        <taxon>Pezizomycotina</taxon>
        <taxon>Leotiomycetes</taxon>
        <taxon>Helotiales</taxon>
        <taxon>Sclerotiniaceae</taxon>
        <taxon>Sclerotinia</taxon>
    </lineage>
</organism>
<feature type="transmembrane region" description="Helical" evidence="11">
    <location>
        <begin position="101"/>
        <end position="118"/>
    </location>
</feature>
<feature type="region of interest" description="Disordered" evidence="10">
    <location>
        <begin position="1"/>
        <end position="82"/>
    </location>
</feature>
<dbReference type="InterPro" id="IPR016439">
    <property type="entry name" value="Lag1/Lac1-like"/>
</dbReference>